<dbReference type="PANTHER" id="PTHR31157">
    <property type="entry name" value="SCP DOMAIN-CONTAINING PROTEIN"/>
    <property type="match status" value="1"/>
</dbReference>
<dbReference type="Pfam" id="PF00188">
    <property type="entry name" value="CAP"/>
    <property type="match status" value="1"/>
</dbReference>
<protein>
    <recommendedName>
        <fullName evidence="1">SCP domain-containing protein</fullName>
    </recommendedName>
</protein>
<reference evidence="2 3" key="1">
    <citation type="journal article" date="2016" name="Nat. Commun.">
        <title>Thousands of microbial genomes shed light on interconnected biogeochemical processes in an aquifer system.</title>
        <authorList>
            <person name="Anantharaman K."/>
            <person name="Brown C.T."/>
            <person name="Hug L.A."/>
            <person name="Sharon I."/>
            <person name="Castelle C.J."/>
            <person name="Probst A.J."/>
            <person name="Thomas B.C."/>
            <person name="Singh A."/>
            <person name="Wilkins M.J."/>
            <person name="Karaoz U."/>
            <person name="Brodie E.L."/>
            <person name="Williams K.H."/>
            <person name="Hubbard S.S."/>
            <person name="Banfield J.F."/>
        </authorList>
    </citation>
    <scope>NUCLEOTIDE SEQUENCE [LARGE SCALE GENOMIC DNA]</scope>
</reference>
<evidence type="ECO:0000313" key="3">
    <source>
        <dbReference type="Proteomes" id="UP000177821"/>
    </source>
</evidence>
<dbReference type="Proteomes" id="UP000177821">
    <property type="component" value="Unassembled WGS sequence"/>
</dbReference>
<sequence>MVRSVFEILLYLGVIGYVFAWGQKANTWIPNLEDKVTDQLAVTQGVAKTESLDDESIMLSLINLERAKQGLTLLRLDPELTLIAREYSRAMLERGFFSHQSPDGGFASDRLRERGIQYRILAENIARSMNARAAHRDLMDSPGHRANILRKEFRRVGVGIADGGIYGRIFTEIFAD</sequence>
<accession>A0A1G1WQL3</accession>
<dbReference type="InterPro" id="IPR035940">
    <property type="entry name" value="CAP_sf"/>
</dbReference>
<dbReference type="InterPro" id="IPR014044">
    <property type="entry name" value="CAP_dom"/>
</dbReference>
<comment type="caution">
    <text evidence="2">The sequence shown here is derived from an EMBL/GenBank/DDBJ whole genome shotgun (WGS) entry which is preliminary data.</text>
</comment>
<feature type="domain" description="SCP" evidence="1">
    <location>
        <begin position="59"/>
        <end position="164"/>
    </location>
</feature>
<organism evidence="2 3">
    <name type="scientific">Candidatus Woykebacteria bacterium RIFCSPHIGHO2_02_FULL_43_16b</name>
    <dbReference type="NCBI Taxonomy" id="1802601"/>
    <lineage>
        <taxon>Bacteria</taxon>
        <taxon>Candidatus Woykeibacteriota</taxon>
    </lineage>
</organism>
<gene>
    <name evidence="2" type="ORF">A3J50_00255</name>
</gene>
<dbReference type="AlphaFoldDB" id="A0A1G1WQL3"/>
<dbReference type="CDD" id="cd05379">
    <property type="entry name" value="CAP_bacterial"/>
    <property type="match status" value="1"/>
</dbReference>
<dbReference type="SUPFAM" id="SSF55797">
    <property type="entry name" value="PR-1-like"/>
    <property type="match status" value="1"/>
</dbReference>
<name>A0A1G1WQL3_9BACT</name>
<dbReference type="EMBL" id="MHCX01000020">
    <property type="protein sequence ID" value="OGY29630.1"/>
    <property type="molecule type" value="Genomic_DNA"/>
</dbReference>
<dbReference type="PANTHER" id="PTHR31157:SF1">
    <property type="entry name" value="SCP DOMAIN-CONTAINING PROTEIN"/>
    <property type="match status" value="1"/>
</dbReference>
<evidence type="ECO:0000259" key="1">
    <source>
        <dbReference type="Pfam" id="PF00188"/>
    </source>
</evidence>
<proteinExistence type="predicted"/>
<dbReference type="Gene3D" id="3.40.33.10">
    <property type="entry name" value="CAP"/>
    <property type="match status" value="1"/>
</dbReference>
<evidence type="ECO:0000313" key="2">
    <source>
        <dbReference type="EMBL" id="OGY29630.1"/>
    </source>
</evidence>